<dbReference type="EMBL" id="JARPUR010000001">
    <property type="protein sequence ID" value="KAK4886365.1"/>
    <property type="molecule type" value="Genomic_DNA"/>
</dbReference>
<evidence type="ECO:0000313" key="7">
    <source>
        <dbReference type="Proteomes" id="UP001353858"/>
    </source>
</evidence>
<reference evidence="7" key="1">
    <citation type="submission" date="2023-01" db="EMBL/GenBank/DDBJ databases">
        <title>Key to firefly adult light organ development and bioluminescence: homeobox transcription factors regulate luciferase expression and transportation to peroxisome.</title>
        <authorList>
            <person name="Fu X."/>
        </authorList>
    </citation>
    <scope>NUCLEOTIDE SEQUENCE [LARGE SCALE GENOMIC DNA]</scope>
</reference>
<dbReference type="Pfam" id="PF02892">
    <property type="entry name" value="zf-BED"/>
    <property type="match status" value="1"/>
</dbReference>
<gene>
    <name evidence="6" type="ORF">RN001_002636</name>
</gene>
<evidence type="ECO:0000256" key="2">
    <source>
        <dbReference type="ARBA" id="ARBA00022771"/>
    </source>
</evidence>
<keyword evidence="1" id="KW-0479">Metal-binding</keyword>
<keyword evidence="3" id="KW-0862">Zinc</keyword>
<proteinExistence type="predicted"/>
<evidence type="ECO:0000259" key="5">
    <source>
        <dbReference type="Pfam" id="PF02892"/>
    </source>
</evidence>
<dbReference type="PANTHER" id="PTHR45913">
    <property type="entry name" value="EPM2A-INTERACTING PROTEIN 1"/>
    <property type="match status" value="1"/>
</dbReference>
<feature type="region of interest" description="Disordered" evidence="4">
    <location>
        <begin position="1"/>
        <end position="26"/>
    </location>
</feature>
<name>A0AAN7SSV7_9COLE</name>
<protein>
    <recommendedName>
        <fullName evidence="5">BED-type domain-containing protein</fullName>
    </recommendedName>
</protein>
<evidence type="ECO:0000256" key="3">
    <source>
        <dbReference type="ARBA" id="ARBA00022833"/>
    </source>
</evidence>
<dbReference type="InterPro" id="IPR003656">
    <property type="entry name" value="Znf_BED"/>
</dbReference>
<sequence>MDKFLKRSTQPSTSTSSENSETKSKKKRLYDDNYLKLGFTVIQNKPQCVICFETLSRESTKLSKLVRHLNTKHPNCLYDIFLEATQGFHIDWAKKCIAICSDGAKAMTGLKSGCLDALLPTPSSSCS</sequence>
<evidence type="ECO:0000313" key="6">
    <source>
        <dbReference type="EMBL" id="KAK4886365.1"/>
    </source>
</evidence>
<accession>A0AAN7SSV7</accession>
<keyword evidence="7" id="KW-1185">Reference proteome</keyword>
<dbReference type="AlphaFoldDB" id="A0AAN7SSV7"/>
<dbReference type="GO" id="GO:0003677">
    <property type="term" value="F:DNA binding"/>
    <property type="evidence" value="ECO:0007669"/>
    <property type="project" value="InterPro"/>
</dbReference>
<dbReference type="Proteomes" id="UP001353858">
    <property type="component" value="Unassembled WGS sequence"/>
</dbReference>
<feature type="compositionally biased region" description="Low complexity" evidence="4">
    <location>
        <begin position="8"/>
        <end position="19"/>
    </location>
</feature>
<evidence type="ECO:0000256" key="4">
    <source>
        <dbReference type="SAM" id="MobiDB-lite"/>
    </source>
</evidence>
<dbReference type="PANTHER" id="PTHR45913:SF19">
    <property type="entry name" value="LOW QUALITY PROTEIN: ZINC FINGER BED DOMAIN-CONTAINING PROTEIN 5-LIKE"/>
    <property type="match status" value="1"/>
</dbReference>
<keyword evidence="2" id="KW-0863">Zinc-finger</keyword>
<dbReference type="GO" id="GO:0008270">
    <property type="term" value="F:zinc ion binding"/>
    <property type="evidence" value="ECO:0007669"/>
    <property type="project" value="UniProtKB-KW"/>
</dbReference>
<evidence type="ECO:0000256" key="1">
    <source>
        <dbReference type="ARBA" id="ARBA00022723"/>
    </source>
</evidence>
<comment type="caution">
    <text evidence="6">The sequence shown here is derived from an EMBL/GenBank/DDBJ whole genome shotgun (WGS) entry which is preliminary data.</text>
</comment>
<feature type="domain" description="BED-type" evidence="5">
    <location>
        <begin position="43"/>
        <end position="74"/>
    </location>
</feature>
<organism evidence="6 7">
    <name type="scientific">Aquatica leii</name>
    <dbReference type="NCBI Taxonomy" id="1421715"/>
    <lineage>
        <taxon>Eukaryota</taxon>
        <taxon>Metazoa</taxon>
        <taxon>Ecdysozoa</taxon>
        <taxon>Arthropoda</taxon>
        <taxon>Hexapoda</taxon>
        <taxon>Insecta</taxon>
        <taxon>Pterygota</taxon>
        <taxon>Neoptera</taxon>
        <taxon>Endopterygota</taxon>
        <taxon>Coleoptera</taxon>
        <taxon>Polyphaga</taxon>
        <taxon>Elateriformia</taxon>
        <taxon>Elateroidea</taxon>
        <taxon>Lampyridae</taxon>
        <taxon>Luciolinae</taxon>
        <taxon>Aquatica</taxon>
    </lineage>
</organism>